<evidence type="ECO:0000313" key="1">
    <source>
        <dbReference type="EMBL" id="QTD50526.1"/>
    </source>
</evidence>
<name>A0A8A4TKQ2_SULCO</name>
<sequence length="89" mass="10637">MDALYRREVMQDIKEALARRGLDESQDEAARIEREEFEEGYLFGRLQRLCQLWRNDDIHQYEFQTKALTIHGLICEYEEAHPQDGESCE</sequence>
<dbReference type="AlphaFoldDB" id="A0A8A4TKQ2"/>
<dbReference type="RefSeq" id="WP_237380327.1">
    <property type="nucleotide sequence ID" value="NZ_CP071793.1"/>
</dbReference>
<gene>
    <name evidence="1" type="ORF">J3U87_33500</name>
</gene>
<accession>A0A8A4TKQ2</accession>
<keyword evidence="2" id="KW-1185">Reference proteome</keyword>
<reference evidence="1" key="1">
    <citation type="submission" date="2021-03" db="EMBL/GenBank/DDBJ databases">
        <title>Acanthopleuribacteraceae sp. M133.</title>
        <authorList>
            <person name="Wang G."/>
        </authorList>
    </citation>
    <scope>NUCLEOTIDE SEQUENCE</scope>
    <source>
        <strain evidence="1">M133</strain>
    </source>
</reference>
<dbReference type="KEGG" id="scor:J3U87_33500"/>
<dbReference type="EMBL" id="CP071793">
    <property type="protein sequence ID" value="QTD50526.1"/>
    <property type="molecule type" value="Genomic_DNA"/>
</dbReference>
<proteinExistence type="predicted"/>
<dbReference type="Proteomes" id="UP000663929">
    <property type="component" value="Chromosome"/>
</dbReference>
<protein>
    <submittedName>
        <fullName evidence="1">Uncharacterized protein</fullName>
    </submittedName>
</protein>
<evidence type="ECO:0000313" key="2">
    <source>
        <dbReference type="Proteomes" id="UP000663929"/>
    </source>
</evidence>
<organism evidence="1 2">
    <name type="scientific">Sulfidibacter corallicola</name>
    <dbReference type="NCBI Taxonomy" id="2818388"/>
    <lineage>
        <taxon>Bacteria</taxon>
        <taxon>Pseudomonadati</taxon>
        <taxon>Acidobacteriota</taxon>
        <taxon>Holophagae</taxon>
        <taxon>Acanthopleuribacterales</taxon>
        <taxon>Acanthopleuribacteraceae</taxon>
        <taxon>Sulfidibacter</taxon>
    </lineage>
</organism>